<reference evidence="9" key="1">
    <citation type="submission" date="2025-08" db="UniProtKB">
        <authorList>
            <consortium name="RefSeq"/>
        </authorList>
    </citation>
    <scope>IDENTIFICATION</scope>
</reference>
<dbReference type="RefSeq" id="XP_021826691.1">
    <property type="nucleotide sequence ID" value="XM_021970999.1"/>
</dbReference>
<dbReference type="PANTHER" id="PTHR31669">
    <property type="entry name" value="PROTEIN FAR1-RELATED SEQUENCE 10-RELATED"/>
    <property type="match status" value="1"/>
</dbReference>
<feature type="region of interest" description="Disordered" evidence="6">
    <location>
        <begin position="184"/>
        <end position="204"/>
    </location>
</feature>
<evidence type="ECO:0000256" key="6">
    <source>
        <dbReference type="SAM" id="MobiDB-lite"/>
    </source>
</evidence>
<gene>
    <name evidence="9" type="primary">LOC110767454</name>
</gene>
<dbReference type="Pfam" id="PF04434">
    <property type="entry name" value="SWIM"/>
    <property type="match status" value="2"/>
</dbReference>
<evidence type="ECO:0000256" key="4">
    <source>
        <dbReference type="ARBA" id="ARBA00022833"/>
    </source>
</evidence>
<dbReference type="InterPro" id="IPR006564">
    <property type="entry name" value="Znf_PMZ"/>
</dbReference>
<dbReference type="Proteomes" id="UP000515124">
    <property type="component" value="Unplaced"/>
</dbReference>
<dbReference type="GeneID" id="110767454"/>
<dbReference type="Pfam" id="PF10551">
    <property type="entry name" value="MULE"/>
    <property type="match status" value="2"/>
</dbReference>
<evidence type="ECO:0000313" key="9">
    <source>
        <dbReference type="RefSeq" id="XP_021826691.1"/>
    </source>
</evidence>
<sequence length="1395" mass="161009">MEIASANIEQVPDGECNEIVTDRDGVLTDLDVQNGALEGRKEFVAPAVGMEFESYDDAYNYYNCYAKEVGFRVRVKNSWFKRNSREKYGAVLCCSSQGFKRIKDVNRLRKETRTGCPAMLRMRLVDSKRWRVLEVTLEHNHLLGAKIYKSIKKVGSGMKRKSQSSSDAEKRTIKLYRALVIDSGGDGTSNSNPTDIRNFPDHPNQLNLKKGDTQAIYNYLCRMQLTNPNFFYLMDLNDDGRLRNVFWMDARCRAACGYFADVIYFDNTYLSNKYEIPLVAFVGINHHGQTVLLGCALLAGETTESYTWLFRAWLTCVSGHFPQTIITDRCKALQSAIAEVFPRCHHRFGLSHIIKKVPEKLGGLRNYDAIRKALIKAVYETLKVIEFEAAWAFMIQRFGVGDHEWLRSLYEDRFRWAPVYLKETFFAGMSAARPGETVSPFFDRYVHKQTPLKEFLDKYELALQKKHKEEALADIESRSSSPTLKTRCSFEFQLSKVYTREIFKKFQFEVEEMYSCFSTTQLHVDGPIIIFLVKERVVVEGNRREIRDYEVLYNRTAGEVRCICSCFNFYGYLCRHALCVLNFNGVEEIPSKYILSRWKKDFKRIYIPDHGSSNADDTDRMQWFNQLYRSALQIVEEGVISLDHYKVALQAFEESLNRVHDVEDKHERGIFYILPPYQTSVQFSSEKKTLQFSSIGLSHFVRHAPLSLLSECTCRFSGNSPATLRSDMDEVSLNTEPGGDDDADEFEIEGDCAMTDFISQTGIIQGENPLPPVVGMEFDSYEDVYYFYNCYAKQQGFGVRVSNTWYRKSKERYRGKLSCSSAGFKKKSEANRPRPETRTGCPAMIKFRLMDSNRWRVIEVELEHNHLISPASGKFYKSHKSVGVGTKRALQLDTAEEVQKIRLFRTVIIDSEGNGSIDVDEGESGNRVDYSNQLKLKEGDAQAVQNYFSRLQLMDPNFFYVVDLNEKGCLRNLFWADARTRVAYSYFCDIVAIDTTCLENKFEVPLVSFTGVNHHGQSVLLGCGLLASETVESYTWLFRAWLTCILGRPPQAIITSQCRTLQTAISDVFPRASHCLCLSHIMHKIPENLGGLFEYEAIKESFSRAVYYSLRVEEFEAAWEDMVQRHGIRDHKWLQALFEDRKRWVPVYLKDIFLAGMSPVQPSEVVSSYFKEFLHKDTPLKEFLDKYDQALQTHHRLEALADLDSRNSSYMLKSRCYFELQLAKVYTNDILRKFESEVEGMYSCFSTSQLNPDGPVITYIVKEQTEVDGNRKEVRDYEVLYNPSEMEVLCICGMFNLRGYLCRHTLSVLNQNGVEEIPAQYVLSRWRKDIKRNYIFYHSCSGIDINNPVHRYDHLYKCIVQVVEEGRKSQDRYKVAFGALDEILNKLCLTEDPAL</sequence>
<name>A0A6P5THZ2_PRUAV</name>
<dbReference type="KEGG" id="pavi:110767454"/>
<dbReference type="InterPro" id="IPR007527">
    <property type="entry name" value="Znf_SWIM"/>
</dbReference>
<keyword evidence="4" id="KW-0862">Zinc</keyword>
<organism evidence="8 9">
    <name type="scientific">Prunus avium</name>
    <name type="common">Cherry</name>
    <name type="synonym">Cerasus avium</name>
    <dbReference type="NCBI Taxonomy" id="42229"/>
    <lineage>
        <taxon>Eukaryota</taxon>
        <taxon>Viridiplantae</taxon>
        <taxon>Streptophyta</taxon>
        <taxon>Embryophyta</taxon>
        <taxon>Tracheophyta</taxon>
        <taxon>Spermatophyta</taxon>
        <taxon>Magnoliopsida</taxon>
        <taxon>eudicotyledons</taxon>
        <taxon>Gunneridae</taxon>
        <taxon>Pentapetalae</taxon>
        <taxon>rosids</taxon>
        <taxon>fabids</taxon>
        <taxon>Rosales</taxon>
        <taxon>Rosaceae</taxon>
        <taxon>Amygdaloideae</taxon>
        <taxon>Amygdaleae</taxon>
        <taxon>Prunus</taxon>
    </lineage>
</organism>
<dbReference type="InterPro" id="IPR004330">
    <property type="entry name" value="FAR1_DNA_bnd_dom"/>
</dbReference>
<proteinExistence type="inferred from homology"/>
<dbReference type="SMART" id="SM00575">
    <property type="entry name" value="ZnF_PMZ"/>
    <property type="match status" value="2"/>
</dbReference>
<feature type="domain" description="SWIM-type" evidence="7">
    <location>
        <begin position="1277"/>
        <end position="1313"/>
    </location>
</feature>
<dbReference type="InterPro" id="IPR031052">
    <property type="entry name" value="FHY3/FAR1"/>
</dbReference>
<evidence type="ECO:0000256" key="3">
    <source>
        <dbReference type="ARBA" id="ARBA00022771"/>
    </source>
</evidence>
<evidence type="ECO:0000313" key="8">
    <source>
        <dbReference type="Proteomes" id="UP000515124"/>
    </source>
</evidence>
<keyword evidence="3 5" id="KW-0863">Zinc-finger</keyword>
<dbReference type="InterPro" id="IPR018289">
    <property type="entry name" value="MULE_transposase_dom"/>
</dbReference>
<comment type="similarity">
    <text evidence="1">Belongs to the FHY3/FAR1 family.</text>
</comment>
<keyword evidence="2" id="KW-0479">Metal-binding</keyword>
<keyword evidence="8" id="KW-1185">Reference proteome</keyword>
<evidence type="ECO:0000256" key="5">
    <source>
        <dbReference type="PROSITE-ProRule" id="PRU00325"/>
    </source>
</evidence>
<protein>
    <submittedName>
        <fullName evidence="9">Uncharacterized protein LOC110767454</fullName>
    </submittedName>
</protein>
<dbReference type="PROSITE" id="PS50966">
    <property type="entry name" value="ZF_SWIM"/>
    <property type="match status" value="2"/>
</dbReference>
<dbReference type="GO" id="GO:0008270">
    <property type="term" value="F:zinc ion binding"/>
    <property type="evidence" value="ECO:0007669"/>
    <property type="project" value="UniProtKB-KW"/>
</dbReference>
<evidence type="ECO:0000256" key="2">
    <source>
        <dbReference type="ARBA" id="ARBA00022723"/>
    </source>
</evidence>
<dbReference type="GO" id="GO:0006355">
    <property type="term" value="P:regulation of DNA-templated transcription"/>
    <property type="evidence" value="ECO:0007669"/>
    <property type="project" value="InterPro"/>
</dbReference>
<accession>A0A6P5THZ2</accession>
<evidence type="ECO:0000256" key="1">
    <source>
        <dbReference type="ARBA" id="ARBA00005889"/>
    </source>
</evidence>
<dbReference type="Pfam" id="PF03101">
    <property type="entry name" value="FAR1"/>
    <property type="match status" value="2"/>
</dbReference>
<evidence type="ECO:0000259" key="7">
    <source>
        <dbReference type="PROSITE" id="PS50966"/>
    </source>
</evidence>
<dbReference type="PANTHER" id="PTHR31669:SF10">
    <property type="entry name" value="PROTEIN FAR1-RELATED SEQUENCE 6"/>
    <property type="match status" value="1"/>
</dbReference>
<feature type="domain" description="SWIM-type" evidence="7">
    <location>
        <begin position="549"/>
        <end position="585"/>
    </location>
</feature>